<sequence>MIRLVFCRSRFSLIFQAIILAGFTRRLHSGAWRGDLGRRMQETTTAELRPQAGVGLADPAPSLAPAAGKRLVTTQSSVHLRHRLTSAILQVSRAGARMLSEEVDYGRLLLFSPVLLGAGSALWFLAATDIPVGPLLLGLSALTVAVLVAGSGRPVLQITLLALALVVSGMLCSQFESWRASTVILDSSVTTTVTGRVERREGDDRGRWRYILAVAGTAEPEVKRPPRRITVIARGADAPFEIGDIITGRARLTPPAGPALPALNDFSFGAYFDGIGANGFFYGAPTKLDPQVEPPRARWTSDALLERLYRLRSGIGDRIRSILPGDTGAFAAALVTDERRAISNETTEALRQSGLAHIIAISGLNMALSAGIFFVGFRMLLSLFPGVAQAHPTKKFAAAGALIAVSAYFLISGFAVSAERAFIMMAIMLVAVFFDRPSISLRNVALSALVIIAISPSEVLGPSFQMSFAATLALVSVYQLWKDRPVRQNALLKMPALRPIVAVVRFFGGVFLTSLIGGFSTALFSIEHFHRLTAYGLPANLATMPIISFIVMPAGLLAMLLMPFGLDTLPWRVVGFGLDLVIAVAKTISGWGGNIDIGRLPGWYFSVAVAGFLLMSLLRTRLRHVGTALIAVSTVTVLVLPASRPPDLVISEDGALVAVVATAALASNRERPSDFIFSQWQRALVLPTHHPPKMLDGPAVPEEKDRRLRLSREQQNEARIAIRTAAAEGEAERFSCVKKAWCTARLANGHVVTVIENAAYLGPACDAGDIVVTSVRLRFASCRSGAALFTGETLRRTGSLELRFADSGLEVTTAFDALSRPWMRHRAYDWRNDRFIDSGPSSVSDSGG</sequence>
<evidence type="ECO:0000256" key="1">
    <source>
        <dbReference type="ARBA" id="ARBA00004651"/>
    </source>
</evidence>
<dbReference type="Pfam" id="PF13567">
    <property type="entry name" value="DUF4131"/>
    <property type="match status" value="1"/>
</dbReference>
<feature type="transmembrane region" description="Helical" evidence="6">
    <location>
        <begin position="463"/>
        <end position="481"/>
    </location>
</feature>
<keyword evidence="4 6" id="KW-1133">Transmembrane helix</keyword>
<evidence type="ECO:0000256" key="4">
    <source>
        <dbReference type="ARBA" id="ARBA00022989"/>
    </source>
</evidence>
<dbReference type="PANTHER" id="PTHR30619:SF1">
    <property type="entry name" value="RECOMBINATION PROTEIN 2"/>
    <property type="match status" value="1"/>
</dbReference>
<feature type="transmembrane region" description="Helical" evidence="6">
    <location>
        <begin position="600"/>
        <end position="618"/>
    </location>
</feature>
<gene>
    <name evidence="9" type="ORF">NXC12_CH02020</name>
</gene>
<feature type="transmembrane region" description="Helical" evidence="6">
    <location>
        <begin position="439"/>
        <end position="457"/>
    </location>
</feature>
<name>A0AAN1EJS6_RHIET</name>
<feature type="transmembrane region" description="Helical" evidence="6">
    <location>
        <begin position="355"/>
        <end position="376"/>
    </location>
</feature>
<accession>A0AAN1EJS6</accession>
<protein>
    <submittedName>
        <fullName evidence="9">ComEC/Rec2-related protein</fullName>
    </submittedName>
</protein>
<evidence type="ECO:0000313" key="10">
    <source>
        <dbReference type="Proteomes" id="UP000194159"/>
    </source>
</evidence>
<dbReference type="NCBIfam" id="TIGR00360">
    <property type="entry name" value="ComEC_N-term"/>
    <property type="match status" value="1"/>
</dbReference>
<keyword evidence="3 6" id="KW-0812">Transmembrane</keyword>
<comment type="subcellular location">
    <subcellularLocation>
        <location evidence="1">Cell membrane</location>
        <topology evidence="1">Multi-pass membrane protein</topology>
    </subcellularLocation>
</comment>
<dbReference type="Pfam" id="PF03772">
    <property type="entry name" value="Competence"/>
    <property type="match status" value="1"/>
</dbReference>
<feature type="domain" description="ComEC/Rec2-related protein" evidence="7">
    <location>
        <begin position="334"/>
        <end position="620"/>
    </location>
</feature>
<evidence type="ECO:0000259" key="8">
    <source>
        <dbReference type="Pfam" id="PF13567"/>
    </source>
</evidence>
<dbReference type="PANTHER" id="PTHR30619">
    <property type="entry name" value="DNA INTERNALIZATION/COMPETENCE PROTEIN COMEC/REC2"/>
    <property type="match status" value="1"/>
</dbReference>
<evidence type="ECO:0000256" key="6">
    <source>
        <dbReference type="SAM" id="Phobius"/>
    </source>
</evidence>
<feature type="transmembrane region" description="Helical" evidence="6">
    <location>
        <begin position="546"/>
        <end position="566"/>
    </location>
</feature>
<dbReference type="InterPro" id="IPR052159">
    <property type="entry name" value="Competence_DNA_uptake"/>
</dbReference>
<dbReference type="AlphaFoldDB" id="A0AAN1EJS6"/>
<feature type="domain" description="DUF4131" evidence="8">
    <location>
        <begin position="131"/>
        <end position="283"/>
    </location>
</feature>
<dbReference type="EMBL" id="CP020906">
    <property type="protein sequence ID" value="ARQ10047.1"/>
    <property type="molecule type" value="Genomic_DNA"/>
</dbReference>
<feature type="transmembrane region" description="Helical" evidence="6">
    <location>
        <begin position="502"/>
        <end position="526"/>
    </location>
</feature>
<dbReference type="InterPro" id="IPR004477">
    <property type="entry name" value="ComEC_N"/>
</dbReference>
<evidence type="ECO:0000256" key="3">
    <source>
        <dbReference type="ARBA" id="ARBA00022692"/>
    </source>
</evidence>
<evidence type="ECO:0000313" key="9">
    <source>
        <dbReference type="EMBL" id="ARQ10047.1"/>
    </source>
</evidence>
<feature type="transmembrane region" description="Helical" evidence="6">
    <location>
        <begin position="396"/>
        <end position="418"/>
    </location>
</feature>
<reference evidence="9 10" key="1">
    <citation type="submission" date="2017-04" db="EMBL/GenBank/DDBJ databases">
        <title>Complete genome sequences of Rhizobium genomic linages associated to common bean (phaseolus vulgaris).</title>
        <authorList>
            <person name="Santamaria R.I."/>
            <person name="Bustos P."/>
            <person name="Perez-Carrascal O."/>
            <person name="Martinez-Flores I."/>
            <person name="Juarez S."/>
            <person name="Lozano L."/>
            <person name="Miranda F."/>
            <person name="Vinuesa P."/>
            <person name="Martinez-Romero E."/>
            <person name="Cevallos M.A."/>
            <person name="Romero D."/>
            <person name="Davila G."/>
            <person name="Gonzalez V."/>
        </authorList>
    </citation>
    <scope>NUCLEOTIDE SEQUENCE [LARGE SCALE GENOMIC DNA]</scope>
    <source>
        <strain evidence="9 10">NXC12</strain>
    </source>
</reference>
<proteinExistence type="predicted"/>
<dbReference type="GO" id="GO:0005886">
    <property type="term" value="C:plasma membrane"/>
    <property type="evidence" value="ECO:0007669"/>
    <property type="project" value="UniProtKB-SubCell"/>
</dbReference>
<keyword evidence="2" id="KW-1003">Cell membrane</keyword>
<keyword evidence="5 6" id="KW-0472">Membrane</keyword>
<feature type="transmembrane region" description="Helical" evidence="6">
    <location>
        <begin position="105"/>
        <end position="125"/>
    </location>
</feature>
<evidence type="ECO:0000256" key="5">
    <source>
        <dbReference type="ARBA" id="ARBA00023136"/>
    </source>
</evidence>
<organism evidence="9 10">
    <name type="scientific">Rhizobium etli</name>
    <dbReference type="NCBI Taxonomy" id="29449"/>
    <lineage>
        <taxon>Bacteria</taxon>
        <taxon>Pseudomonadati</taxon>
        <taxon>Pseudomonadota</taxon>
        <taxon>Alphaproteobacteria</taxon>
        <taxon>Hyphomicrobiales</taxon>
        <taxon>Rhizobiaceae</taxon>
        <taxon>Rhizobium/Agrobacterium group</taxon>
        <taxon>Rhizobium</taxon>
    </lineage>
</organism>
<feature type="transmembrane region" description="Helical" evidence="6">
    <location>
        <begin position="573"/>
        <end position="594"/>
    </location>
</feature>
<dbReference type="InterPro" id="IPR025405">
    <property type="entry name" value="DUF4131"/>
</dbReference>
<feature type="transmembrane region" description="Helical" evidence="6">
    <location>
        <begin position="625"/>
        <end position="642"/>
    </location>
</feature>
<evidence type="ECO:0000259" key="7">
    <source>
        <dbReference type="Pfam" id="PF03772"/>
    </source>
</evidence>
<dbReference type="Proteomes" id="UP000194159">
    <property type="component" value="Chromosome"/>
</dbReference>
<evidence type="ECO:0000256" key="2">
    <source>
        <dbReference type="ARBA" id="ARBA00022475"/>
    </source>
</evidence>
<feature type="transmembrane region" description="Helical" evidence="6">
    <location>
        <begin position="132"/>
        <end position="149"/>
    </location>
</feature>